<feature type="repeat" description="PPR" evidence="3">
    <location>
        <begin position="619"/>
        <end position="653"/>
    </location>
</feature>
<feature type="repeat" description="PPR" evidence="3">
    <location>
        <begin position="304"/>
        <end position="338"/>
    </location>
</feature>
<feature type="repeat" description="PPR" evidence="3">
    <location>
        <begin position="339"/>
        <end position="373"/>
    </location>
</feature>
<gene>
    <name evidence="5" type="ORF">SASPL_136687</name>
</gene>
<dbReference type="Pfam" id="PF13041">
    <property type="entry name" value="PPR_2"/>
    <property type="match status" value="8"/>
</dbReference>
<dbReference type="Gene3D" id="1.10.246.220">
    <property type="match status" value="1"/>
</dbReference>
<feature type="repeat" description="PPR" evidence="3">
    <location>
        <begin position="584"/>
        <end position="618"/>
    </location>
</feature>
<comment type="similarity">
    <text evidence="1">Belongs to the PPR family. P subfamily.</text>
</comment>
<dbReference type="InterPro" id="IPR011990">
    <property type="entry name" value="TPR-like_helical_dom_sf"/>
</dbReference>
<feature type="repeat" description="PPR" evidence="3">
    <location>
        <begin position="409"/>
        <end position="443"/>
    </location>
</feature>
<evidence type="ECO:0000259" key="4">
    <source>
        <dbReference type="Pfam" id="PF23603"/>
    </source>
</evidence>
<evidence type="ECO:0000313" key="5">
    <source>
        <dbReference type="EMBL" id="KAG6404439.1"/>
    </source>
</evidence>
<dbReference type="PANTHER" id="PTHR46128">
    <property type="entry name" value="MITOCHONDRIAL GROUP I INTRON SPLICING FACTOR CCM1"/>
    <property type="match status" value="1"/>
</dbReference>
<comment type="caution">
    <text evidence="5">The sequence shown here is derived from an EMBL/GenBank/DDBJ whole genome shotgun (WGS) entry which is preliminary data.</text>
</comment>
<evidence type="ECO:0000313" key="6">
    <source>
        <dbReference type="Proteomes" id="UP000298416"/>
    </source>
</evidence>
<proteinExistence type="inferred from homology"/>
<dbReference type="SUPFAM" id="SSF81901">
    <property type="entry name" value="HCP-like"/>
    <property type="match status" value="1"/>
</dbReference>
<feature type="repeat" description="PPR" evidence="3">
    <location>
        <begin position="822"/>
        <end position="856"/>
    </location>
</feature>
<evidence type="ECO:0000256" key="3">
    <source>
        <dbReference type="PROSITE-ProRule" id="PRU00708"/>
    </source>
</evidence>
<dbReference type="InterPro" id="IPR002885">
    <property type="entry name" value="PPR_rpt"/>
</dbReference>
<dbReference type="Pfam" id="PF01535">
    <property type="entry name" value="PPR"/>
    <property type="match status" value="1"/>
</dbReference>
<feature type="repeat" description="PPR" evidence="3">
    <location>
        <begin position="234"/>
        <end position="268"/>
    </location>
</feature>
<protein>
    <recommendedName>
        <fullName evidence="4">Telomere repeat-binding protein 1-6-like ubiquitin-like domain-containing protein</fullName>
    </recommendedName>
</protein>
<sequence length="1172" mass="133097">MNGVFTSAAVRFHIRMVRATSAASSGQSVLSSFALSFSSQHKSQKHNKLIPIVSSFLSQRPHLNSHIALNSLNSPNFQTYAAVLGVLVDYKWFGDAEEIRILMVKSCDTEADARLALAILREMNDNGFRIHLLCYNVLLMSLARFVMIDDMKSVYWEMLLEDRVSPNVYTFNTMINAYCKLGNVKEAERYLCMILKAGLGPDAHTFTSFILGHCQIKDIDSATKVFMTMGCQRNEVSYNNLMHGLCEVGRVDEARKLFLQMKDDHCFPNVRTYTILIDALCSSDRRLDALSLFEEMKEKGCKPNVHTYTVIINGACRDGMFDDARKLLGTMLDNSLIPSVVTYNALINGYCKKGKVDAAFEIFNLMKSNNSTPNVRTYNELISGFSEQKQVHKAMALLGKMLEQKLSPDLVTFNLLVYGQCKQGDIDSAFRLLRLMEENSIVPDQCTYGPIIVALCDKGSVDKALDIFESLKGMGIKANEVTYTALISGFCNAEKVDFALQLFRRMSTEGFLPNSYTYNVVIKGLCKVNKLSEALSYLEKMLDIGMKPTIVTYSIVIEQMLKEFEFDRAYKVLNHMVAMGCKPDVCTYTSFLLAYCNQGMLKEAEDVKAKMKEEEVRPDLMAFTVLIDGYGRSGFLNLAFSTFKSMIAAGCEPSDYTYSVLIKHLSQEKLVDRRDGVDQEFKPISGSVNIADIWKIMEHDTALKLFENMEKYGCAPNIKTYNALITGLCRERRFEEAWRLVDHLKQRGMSLNEDMYNKLVDCCCNLKMYKEAVDLINVMLTHELLPHIESYKLLVCGLYNEGSDEKAKQTFCRLLHIGYNYDEVVWKVLIDGLMRMGFVKECSELVGVMERSGNGVKSFYQNRKRIYTQLRCLQAPIKRRKLFDHMSTIANDQQASSNSISNSPEKGVCMDKSNLGIIDWCIKPSTTVEGHKKGKDPHGDGVKSFYQNRKRIYTQERCLQAPIKKRKLFDHSSTVAHDQQASMKFIIKSFKRTLMEAITAILGHGVRAGAVLQRKKVRDDKRTLQQAGISQNSDLDTLDEELMRSPVTPMVDSGISNASVDSPFISEVELYVEAVERLRTGRWRDDKMGAFEHADHRMYVDLKDKWKTLVHTAGLSLHRRRGELGPQDLLDLRTPIGRNSLALRNPLELWILTRRRWNLTLTAVVYVLYRST</sequence>
<feature type="repeat" description="PPR" evidence="3">
    <location>
        <begin position="752"/>
        <end position="786"/>
    </location>
</feature>
<feature type="repeat" description="PPR" evidence="3">
    <location>
        <begin position="717"/>
        <end position="751"/>
    </location>
</feature>
<dbReference type="Pfam" id="PF12854">
    <property type="entry name" value="PPR_1"/>
    <property type="match status" value="1"/>
</dbReference>
<dbReference type="InterPro" id="IPR057625">
    <property type="entry name" value="TPR1-6-like_ubiquitin"/>
</dbReference>
<feature type="repeat" description="PPR" evidence="3">
    <location>
        <begin position="549"/>
        <end position="583"/>
    </location>
</feature>
<feature type="domain" description="Telomere repeat-binding protein 1-6-like ubiquitin-like" evidence="4">
    <location>
        <begin position="988"/>
        <end position="1031"/>
    </location>
</feature>
<reference evidence="5" key="2">
    <citation type="submission" date="2020-08" db="EMBL/GenBank/DDBJ databases">
        <title>Plant Genome Project.</title>
        <authorList>
            <person name="Zhang R.-G."/>
        </authorList>
    </citation>
    <scope>NUCLEOTIDE SEQUENCE</scope>
    <source>
        <strain evidence="5">Huo1</strain>
        <tissue evidence="5">Leaf</tissue>
    </source>
</reference>
<feature type="repeat" description="PPR" evidence="3">
    <location>
        <begin position="444"/>
        <end position="478"/>
    </location>
</feature>
<feature type="repeat" description="PPR" evidence="3">
    <location>
        <begin position="374"/>
        <end position="408"/>
    </location>
</feature>
<organism evidence="5">
    <name type="scientific">Salvia splendens</name>
    <name type="common">Scarlet sage</name>
    <dbReference type="NCBI Taxonomy" id="180675"/>
    <lineage>
        <taxon>Eukaryota</taxon>
        <taxon>Viridiplantae</taxon>
        <taxon>Streptophyta</taxon>
        <taxon>Embryophyta</taxon>
        <taxon>Tracheophyta</taxon>
        <taxon>Spermatophyta</taxon>
        <taxon>Magnoliopsida</taxon>
        <taxon>eudicotyledons</taxon>
        <taxon>Gunneridae</taxon>
        <taxon>Pentapetalae</taxon>
        <taxon>asterids</taxon>
        <taxon>lamiids</taxon>
        <taxon>Lamiales</taxon>
        <taxon>Lamiaceae</taxon>
        <taxon>Nepetoideae</taxon>
        <taxon>Mentheae</taxon>
        <taxon>Salviinae</taxon>
        <taxon>Salvia</taxon>
        <taxon>Salvia subgen. Calosphace</taxon>
        <taxon>core Calosphace</taxon>
    </lineage>
</organism>
<accession>A0A8X8X1R3</accession>
<dbReference type="Gene3D" id="1.25.40.10">
    <property type="entry name" value="Tetratricopeptide repeat domain"/>
    <property type="match status" value="6"/>
</dbReference>
<dbReference type="EMBL" id="PNBA02000013">
    <property type="protein sequence ID" value="KAG6404439.1"/>
    <property type="molecule type" value="Genomic_DNA"/>
</dbReference>
<feature type="repeat" description="PPR" evidence="3">
    <location>
        <begin position="479"/>
        <end position="513"/>
    </location>
</feature>
<reference evidence="5" key="1">
    <citation type="submission" date="2018-01" db="EMBL/GenBank/DDBJ databases">
        <authorList>
            <person name="Mao J.F."/>
        </authorList>
    </citation>
    <scope>NUCLEOTIDE SEQUENCE</scope>
    <source>
        <strain evidence="5">Huo1</strain>
        <tissue evidence="5">Leaf</tissue>
    </source>
</reference>
<name>A0A8X8X1R3_SALSN</name>
<feature type="repeat" description="PPR" evidence="3">
    <location>
        <begin position="514"/>
        <end position="548"/>
    </location>
</feature>
<dbReference type="AlphaFoldDB" id="A0A8X8X1R3"/>
<evidence type="ECO:0000256" key="2">
    <source>
        <dbReference type="ARBA" id="ARBA00022737"/>
    </source>
</evidence>
<keyword evidence="2" id="KW-0677">Repeat</keyword>
<dbReference type="NCBIfam" id="TIGR00756">
    <property type="entry name" value="PPR"/>
    <property type="match status" value="15"/>
</dbReference>
<dbReference type="PROSITE" id="PS51375">
    <property type="entry name" value="PPR"/>
    <property type="match status" value="16"/>
</dbReference>
<feature type="repeat" description="PPR" evidence="3">
    <location>
        <begin position="269"/>
        <end position="303"/>
    </location>
</feature>
<evidence type="ECO:0000256" key="1">
    <source>
        <dbReference type="ARBA" id="ARBA00007626"/>
    </source>
</evidence>
<dbReference type="Pfam" id="PF23603">
    <property type="entry name" value="Ubiquitin_TPR1"/>
    <property type="match status" value="1"/>
</dbReference>
<dbReference type="CDD" id="cd11660">
    <property type="entry name" value="SANT_TRF"/>
    <property type="match status" value="1"/>
</dbReference>
<keyword evidence="6" id="KW-1185">Reference proteome</keyword>
<feature type="repeat" description="PPR" evidence="3">
    <location>
        <begin position="167"/>
        <end position="201"/>
    </location>
</feature>
<dbReference type="InterPro" id="IPR050872">
    <property type="entry name" value="PPR_P_subfamily"/>
</dbReference>
<dbReference type="Proteomes" id="UP000298416">
    <property type="component" value="Unassembled WGS sequence"/>
</dbReference>
<dbReference type="PANTHER" id="PTHR46128:SF273">
    <property type="entry name" value="PENTACOTRIPEPTIDE-REPEAT REGION OF PRORP DOMAIN-CONTAINING PROTEIN"/>
    <property type="match status" value="1"/>
</dbReference>